<dbReference type="InterPro" id="IPR033844">
    <property type="entry name" value="ASRGL1_meta"/>
</dbReference>
<evidence type="ECO:0000256" key="3">
    <source>
        <dbReference type="ARBA" id="ARBA00022670"/>
    </source>
</evidence>
<dbReference type="GO" id="GO:0033345">
    <property type="term" value="P:L-asparagine catabolic process via L-aspartate"/>
    <property type="evidence" value="ECO:0007669"/>
    <property type="project" value="TreeGrafter"/>
</dbReference>
<name>A0A034WAR3_BACDO</name>
<evidence type="ECO:0000256" key="12">
    <source>
        <dbReference type="SAM" id="SignalP"/>
    </source>
</evidence>
<evidence type="ECO:0000256" key="4">
    <source>
        <dbReference type="ARBA" id="ARBA00022801"/>
    </source>
</evidence>
<feature type="signal peptide" evidence="12">
    <location>
        <begin position="1"/>
        <end position="23"/>
    </location>
</feature>
<dbReference type="FunFam" id="3.60.20.30:FF:000001">
    <property type="entry name" value="Isoaspartyl peptidase/L-asparaginase"/>
    <property type="match status" value="1"/>
</dbReference>
<comment type="catalytic activity">
    <reaction evidence="1">
        <text>Cleavage of a beta-linked Asp residue from the N-terminus of a polypeptide.</text>
        <dbReference type="EC" id="3.4.19.5"/>
    </reaction>
</comment>
<keyword evidence="12" id="KW-0732">Signal</keyword>
<feature type="site" description="Cleavage; by autolysis" evidence="11">
    <location>
        <begin position="217"/>
        <end position="218"/>
    </location>
</feature>
<evidence type="ECO:0000313" key="13">
    <source>
        <dbReference type="EMBL" id="JAC51190.1"/>
    </source>
</evidence>
<dbReference type="EMBL" id="GAKP01007762">
    <property type="protein sequence ID" value="JAC51190.1"/>
    <property type="molecule type" value="Transcribed_RNA"/>
</dbReference>
<sequence length="370" mass="39676">MRVGTKAKVFFHILIWCFPMALSAEPIVLVHGGAGSISDAQLPVALHGVKTAARVGFETLKCGGSVLDAVQQAVRSMEINPQFNAGYGSVLTWEGKVEMDAAIMNGEDLNAGCVSVVRDIYHPVDLARRVMEKTRHMFLSGEGAMLFAEEENFEILPEGALVTNKSQKALEDYKNSLNATTKKLCNTDSNIGCPCDIQGVLSYSVLKNFLKEYGSQGTVGAVAIDELGNLAAATSTGGITGKMPGRVGDSPLLGAGTYADNEVAAISATGHGETIMRYNVASRILAHIKYENMTAEEASAKVLKDMTQRFEQGAGIISIDKSGNVGINFTTARMTWAYQRGEELHYGADRNEDNVDIVGEPRLSTLDLCV</sequence>
<proteinExistence type="inferred from homology"/>
<feature type="binding site" evidence="10">
    <location>
        <begin position="246"/>
        <end position="249"/>
    </location>
    <ligand>
        <name>substrate</name>
    </ligand>
</feature>
<dbReference type="PANTHER" id="PTHR10188">
    <property type="entry name" value="L-ASPARAGINASE"/>
    <property type="match status" value="1"/>
</dbReference>
<evidence type="ECO:0000256" key="8">
    <source>
        <dbReference type="ARBA" id="ARBA00061780"/>
    </source>
</evidence>
<organism evidence="13">
    <name type="scientific">Bactrocera dorsalis</name>
    <name type="common">Oriental fruit fly</name>
    <name type="synonym">Dacus dorsalis</name>
    <dbReference type="NCBI Taxonomy" id="27457"/>
    <lineage>
        <taxon>Eukaryota</taxon>
        <taxon>Metazoa</taxon>
        <taxon>Ecdysozoa</taxon>
        <taxon>Arthropoda</taxon>
        <taxon>Hexapoda</taxon>
        <taxon>Insecta</taxon>
        <taxon>Pterygota</taxon>
        <taxon>Neoptera</taxon>
        <taxon>Endopterygota</taxon>
        <taxon>Diptera</taxon>
        <taxon>Brachycera</taxon>
        <taxon>Muscomorpha</taxon>
        <taxon>Tephritoidea</taxon>
        <taxon>Tephritidae</taxon>
        <taxon>Bactrocera</taxon>
        <taxon>Bactrocera</taxon>
    </lineage>
</organism>
<dbReference type="Pfam" id="PF01112">
    <property type="entry name" value="Asparaginase_2"/>
    <property type="match status" value="1"/>
</dbReference>
<feature type="binding site" evidence="10">
    <location>
        <begin position="269"/>
        <end position="272"/>
    </location>
    <ligand>
        <name>substrate</name>
    </ligand>
</feature>
<feature type="active site" description="Nucleophile" evidence="9">
    <location>
        <position position="218"/>
    </location>
</feature>
<evidence type="ECO:0000256" key="6">
    <source>
        <dbReference type="ARBA" id="ARBA00049366"/>
    </source>
</evidence>
<evidence type="ECO:0000256" key="1">
    <source>
        <dbReference type="ARBA" id="ARBA00000306"/>
    </source>
</evidence>
<dbReference type="PANTHER" id="PTHR10188:SF41">
    <property type="entry name" value="ISOASPARTYL PEPTIDASE_L-ASPARAGINASE"/>
    <property type="match status" value="1"/>
</dbReference>
<keyword evidence="3" id="KW-0645">Protease</keyword>
<comment type="similarity">
    <text evidence="2">Belongs to the Ntn-hydrolase family.</text>
</comment>
<dbReference type="GO" id="GO:0008798">
    <property type="term" value="F:beta-aspartyl-peptidase activity"/>
    <property type="evidence" value="ECO:0007669"/>
    <property type="project" value="UniProtKB-EC"/>
</dbReference>
<evidence type="ECO:0000256" key="5">
    <source>
        <dbReference type="ARBA" id="ARBA00022813"/>
    </source>
</evidence>
<dbReference type="GO" id="GO:0004067">
    <property type="term" value="F:asparaginase activity"/>
    <property type="evidence" value="ECO:0007669"/>
    <property type="project" value="UniProtKB-EC"/>
</dbReference>
<evidence type="ECO:0000256" key="11">
    <source>
        <dbReference type="PIRSR" id="PIRSR600246-3"/>
    </source>
</evidence>
<evidence type="ECO:0000256" key="7">
    <source>
        <dbReference type="ARBA" id="ARBA00054922"/>
    </source>
</evidence>
<dbReference type="InterPro" id="IPR000246">
    <property type="entry name" value="Peptidase_T2"/>
</dbReference>
<evidence type="ECO:0000256" key="10">
    <source>
        <dbReference type="PIRSR" id="PIRSR600246-2"/>
    </source>
</evidence>
<dbReference type="GO" id="GO:0006508">
    <property type="term" value="P:proteolysis"/>
    <property type="evidence" value="ECO:0007669"/>
    <property type="project" value="UniProtKB-KW"/>
</dbReference>
<dbReference type="GO" id="GO:0005737">
    <property type="term" value="C:cytoplasm"/>
    <property type="evidence" value="ECO:0007669"/>
    <property type="project" value="TreeGrafter"/>
</dbReference>
<dbReference type="OrthoDB" id="2262349at2759"/>
<reference evidence="13" key="1">
    <citation type="journal article" date="2014" name="BMC Genomics">
        <title>Characterizing the developmental transcriptome of the oriental fruit fly, Bactrocera dorsalis (Diptera: Tephritidae) through comparative genomic analysis with Drosophila melanogaster utilizing modENCODE datasets.</title>
        <authorList>
            <person name="Geib S.M."/>
            <person name="Calla B."/>
            <person name="Hall B."/>
            <person name="Hou S."/>
            <person name="Manoukis N.C."/>
        </authorList>
    </citation>
    <scope>NUCLEOTIDE SEQUENCE</scope>
    <source>
        <strain evidence="13">Punador</strain>
    </source>
</reference>
<dbReference type="InterPro" id="IPR029055">
    <property type="entry name" value="Ntn_hydrolases_N"/>
</dbReference>
<accession>A0A034WAR3</accession>
<evidence type="ECO:0000256" key="2">
    <source>
        <dbReference type="ARBA" id="ARBA00010872"/>
    </source>
</evidence>
<comment type="subunit">
    <text evidence="8">Heterodimer of an alpha and beta chain produced by autocleavage.</text>
</comment>
<gene>
    <name evidence="13" type="primary">ASGL1</name>
</gene>
<feature type="chain" id="PRO_5001557693" evidence="12">
    <location>
        <begin position="24"/>
        <end position="370"/>
    </location>
</feature>
<evidence type="ECO:0000256" key="9">
    <source>
        <dbReference type="PIRSR" id="PIRSR600246-1"/>
    </source>
</evidence>
<keyword evidence="4" id="KW-0378">Hydrolase</keyword>
<dbReference type="SUPFAM" id="SSF56235">
    <property type="entry name" value="N-terminal nucleophile aminohydrolases (Ntn hydrolases)"/>
    <property type="match status" value="1"/>
</dbReference>
<dbReference type="Gene3D" id="3.60.20.30">
    <property type="entry name" value="(Glycosyl)asparaginase"/>
    <property type="match status" value="1"/>
</dbReference>
<comment type="function">
    <text evidence="7">Has both L-asparaginase and beta-aspartyl peptidase activity. Does not have aspartylglucosaminidase activity and is inactive toward GlcNAc-L-Asn. Likewise, has no activity toward glutamine.</text>
</comment>
<dbReference type="AlphaFoldDB" id="A0A034WAR3"/>
<comment type="catalytic activity">
    <reaction evidence="6">
        <text>L-asparagine + H2O = L-aspartate + NH4(+)</text>
        <dbReference type="Rhea" id="RHEA:21016"/>
        <dbReference type="ChEBI" id="CHEBI:15377"/>
        <dbReference type="ChEBI" id="CHEBI:28938"/>
        <dbReference type="ChEBI" id="CHEBI:29991"/>
        <dbReference type="ChEBI" id="CHEBI:58048"/>
        <dbReference type="EC" id="3.5.1.1"/>
    </reaction>
</comment>
<dbReference type="CDD" id="cd04702">
    <property type="entry name" value="ASRGL1_like"/>
    <property type="match status" value="1"/>
</dbReference>
<protein>
    <submittedName>
        <fullName evidence="13">Putative isoaspartyl peptidase/L-asparaginase GA20639</fullName>
    </submittedName>
</protein>
<keyword evidence="5" id="KW-0068">Autocatalytic cleavage</keyword>